<dbReference type="Proteomes" id="UP000238164">
    <property type="component" value="Chromosome 1"/>
</dbReference>
<organism evidence="2 3">
    <name type="scientific">Micropruina glycogenica</name>
    <dbReference type="NCBI Taxonomy" id="75385"/>
    <lineage>
        <taxon>Bacteria</taxon>
        <taxon>Bacillati</taxon>
        <taxon>Actinomycetota</taxon>
        <taxon>Actinomycetes</taxon>
        <taxon>Propionibacteriales</taxon>
        <taxon>Nocardioidaceae</taxon>
        <taxon>Micropruina</taxon>
    </lineage>
</organism>
<keyword evidence="1" id="KW-0472">Membrane</keyword>
<keyword evidence="3" id="KW-1185">Reference proteome</keyword>
<keyword evidence="1" id="KW-0812">Transmembrane</keyword>
<dbReference type="RefSeq" id="WP_105186947.1">
    <property type="nucleotide sequence ID" value="NZ_BAAAGO010000001.1"/>
</dbReference>
<dbReference type="OrthoDB" id="4860397at2"/>
<feature type="transmembrane region" description="Helical" evidence="1">
    <location>
        <begin position="6"/>
        <end position="23"/>
    </location>
</feature>
<protein>
    <recommendedName>
        <fullName evidence="4">Band 7 domain-containing protein</fullName>
    </recommendedName>
</protein>
<dbReference type="EMBL" id="LT985188">
    <property type="protein sequence ID" value="SPD88434.1"/>
    <property type="molecule type" value="Genomic_DNA"/>
</dbReference>
<evidence type="ECO:0008006" key="4">
    <source>
        <dbReference type="Google" id="ProtNLM"/>
    </source>
</evidence>
<accession>A0A2N9JK52</accession>
<evidence type="ECO:0000313" key="2">
    <source>
        <dbReference type="EMBL" id="SPD88434.1"/>
    </source>
</evidence>
<proteinExistence type="predicted"/>
<name>A0A2N9JK52_9ACTN</name>
<dbReference type="AlphaFoldDB" id="A0A2N9JK52"/>
<dbReference type="KEGG" id="mgg:MPLG2_3404"/>
<reference evidence="2 3" key="1">
    <citation type="submission" date="2018-02" db="EMBL/GenBank/DDBJ databases">
        <authorList>
            <person name="Cohen D.B."/>
            <person name="Kent A.D."/>
        </authorList>
    </citation>
    <scope>NUCLEOTIDE SEQUENCE [LARGE SCALE GENOMIC DNA]</scope>
    <source>
        <strain evidence="2">1</strain>
    </source>
</reference>
<sequence>MIAGVMVGVLVVAALVAAVWLVIRNSLVRVPMGQLGLLVVRGRSTDTSLLPGLHWVTALRQRQVVCYPVVELSYRASSDPVVNSRPRPADRR</sequence>
<evidence type="ECO:0000256" key="1">
    <source>
        <dbReference type="SAM" id="Phobius"/>
    </source>
</evidence>
<evidence type="ECO:0000313" key="3">
    <source>
        <dbReference type="Proteomes" id="UP000238164"/>
    </source>
</evidence>
<keyword evidence="1" id="KW-1133">Transmembrane helix</keyword>
<gene>
    <name evidence="2" type="ORF">MPLG2_3404</name>
</gene>